<protein>
    <recommendedName>
        <fullName evidence="4">Lipoprotein</fullName>
    </recommendedName>
</protein>
<dbReference type="OrthoDB" id="785205at2"/>
<evidence type="ECO:0000256" key="1">
    <source>
        <dbReference type="SAM" id="SignalP"/>
    </source>
</evidence>
<evidence type="ECO:0008006" key="4">
    <source>
        <dbReference type="Google" id="ProtNLM"/>
    </source>
</evidence>
<name>A0A6N8L3I6_9SPHI</name>
<dbReference type="RefSeq" id="WP_160369077.1">
    <property type="nucleotide sequence ID" value="NZ_WSQA01000006.1"/>
</dbReference>
<keyword evidence="3" id="KW-1185">Reference proteome</keyword>
<sequence>MKKFFSKAWRVGTALIWLIPLTFACKRFPEQQAESGKKYQVNIGYAGFETILRPLKETASPSISAPSPARSLGTGDESPVTVLNWNFNSGKLISDYQLGPVVSFDHFPKAFPATFVPSFENSFFGDKALQLKHMTFLSLQFPIAELKKLGIFSFDLGSDSLAGKTVEFQYRFADGIKRTNFPVRIDMENKKDDFAKTRIKFDLSSLPVEQEQMMLVEVHFRRSQEDKEVGRMQFGTYRFDNVRLTGYKKALDVRMKSKLRYYLFQKGTHALVDSGQVLLKDANPHLNLELPLGEYILMSTYHYVNKDVIRTGQISRLEDLHFPDDIGFEGRMFASCDTIEVSKSFAKEIALRRAYGQVRFEFTDSRDLKEVKRVLIKPQHPPVRWRPFSPVGESKAAEEPSHSLEVEQDFNVHKEIVFNQFLGLQVQGKKLHYILEVWDDNKILRTIDVQGEAKNNMQLVFRGQLLPRTTAVAGFEIKLVEAWDKEVLIEFN</sequence>
<accession>A0A6N8L3I6</accession>
<dbReference type="EMBL" id="WSQA01000006">
    <property type="protein sequence ID" value="MVZ62342.1"/>
    <property type="molecule type" value="Genomic_DNA"/>
</dbReference>
<reference evidence="2 3" key="1">
    <citation type="submission" date="2019-12" db="EMBL/GenBank/DDBJ databases">
        <authorList>
            <person name="Dong K."/>
        </authorList>
    </citation>
    <scope>NUCLEOTIDE SEQUENCE [LARGE SCALE GENOMIC DNA]</scope>
    <source>
        <strain evidence="2 3">JCM 31225</strain>
    </source>
</reference>
<dbReference type="PROSITE" id="PS51257">
    <property type="entry name" value="PROKAR_LIPOPROTEIN"/>
    <property type="match status" value="1"/>
</dbReference>
<evidence type="ECO:0000313" key="3">
    <source>
        <dbReference type="Proteomes" id="UP000435036"/>
    </source>
</evidence>
<proteinExistence type="predicted"/>
<comment type="caution">
    <text evidence="2">The sequence shown here is derived from an EMBL/GenBank/DDBJ whole genome shotgun (WGS) entry which is preliminary data.</text>
</comment>
<feature type="signal peptide" evidence="1">
    <location>
        <begin position="1"/>
        <end position="24"/>
    </location>
</feature>
<keyword evidence="1" id="KW-0732">Signal</keyword>
<evidence type="ECO:0000313" key="2">
    <source>
        <dbReference type="EMBL" id="MVZ62342.1"/>
    </source>
</evidence>
<dbReference type="AlphaFoldDB" id="A0A6N8L3I6"/>
<gene>
    <name evidence="2" type="ORF">GQF63_09940</name>
</gene>
<dbReference type="Proteomes" id="UP000435036">
    <property type="component" value="Unassembled WGS sequence"/>
</dbReference>
<feature type="chain" id="PRO_5026663781" description="Lipoprotein" evidence="1">
    <location>
        <begin position="25"/>
        <end position="492"/>
    </location>
</feature>
<organism evidence="2 3">
    <name type="scientific">Sphingobacterium humi</name>
    <dbReference type="NCBI Taxonomy" id="1796905"/>
    <lineage>
        <taxon>Bacteria</taxon>
        <taxon>Pseudomonadati</taxon>
        <taxon>Bacteroidota</taxon>
        <taxon>Sphingobacteriia</taxon>
        <taxon>Sphingobacteriales</taxon>
        <taxon>Sphingobacteriaceae</taxon>
        <taxon>Sphingobacterium</taxon>
    </lineage>
</organism>